<accession>A0A2J7RSI7</accession>
<keyword evidence="4" id="KW-1185">Reference proteome</keyword>
<dbReference type="PANTHER" id="PTHR47272">
    <property type="entry name" value="DDE_TNP_1_7 DOMAIN-CONTAINING PROTEIN"/>
    <property type="match status" value="1"/>
</dbReference>
<feature type="region of interest" description="Disordered" evidence="1">
    <location>
        <begin position="260"/>
        <end position="288"/>
    </location>
</feature>
<evidence type="ECO:0000313" key="4">
    <source>
        <dbReference type="Proteomes" id="UP000235965"/>
    </source>
</evidence>
<dbReference type="InParanoid" id="A0A2J7RSI7"/>
<sequence length="343" mass="39477">MMIPLKSHTSMLQYIKSKPHRWGVKVFVQAGVSGIVYDFEIYVGKGTRVKDGPLGMSGSVVLRLVDDLPKYQNHKLFVDNWFASYDLPVELKKLGIYMVATLRKNRLAGCSLQTDASLKKRGRGSYDYRVETNENIMLLKWFDNKAVHLISSYKSQEPIENVRRWSVSSKQYVNVPRPAIVNEYNTFMGGVDLHDMLLQLYRTNIKGRRFYLRIIFHLINMACVNAWLLYRRHCSQKNEKYRPLLDFVCDIAAGLLKRGTTEPRKRGCPTDSPKPGPSKKRRMEKSTRPVADVCYDSVGHWPQHEPAKSRCTLCIKSYSRIKCVKCNVSLCLNKEKTVSKIST</sequence>
<dbReference type="InterPro" id="IPR029526">
    <property type="entry name" value="PGBD"/>
</dbReference>
<feature type="domain" description="PiggyBac transposable element-derived protein" evidence="2">
    <location>
        <begin position="1"/>
        <end position="227"/>
    </location>
</feature>
<dbReference type="STRING" id="105785.A0A2J7RSI7"/>
<dbReference type="OrthoDB" id="6374637at2759"/>
<gene>
    <name evidence="3" type="ORF">B7P43_G09750</name>
</gene>
<dbReference type="AlphaFoldDB" id="A0A2J7RSI7"/>
<evidence type="ECO:0000259" key="2">
    <source>
        <dbReference type="Pfam" id="PF13843"/>
    </source>
</evidence>
<dbReference type="EMBL" id="NEVH01000258">
    <property type="protein sequence ID" value="PNF43797.1"/>
    <property type="molecule type" value="Genomic_DNA"/>
</dbReference>
<reference evidence="3 4" key="1">
    <citation type="submission" date="2017-12" db="EMBL/GenBank/DDBJ databases">
        <title>Hemimetabolous genomes reveal molecular basis of termite eusociality.</title>
        <authorList>
            <person name="Harrison M.C."/>
            <person name="Jongepier E."/>
            <person name="Robertson H.M."/>
            <person name="Arning N."/>
            <person name="Bitard-Feildel T."/>
            <person name="Chao H."/>
            <person name="Childers C.P."/>
            <person name="Dinh H."/>
            <person name="Doddapaneni H."/>
            <person name="Dugan S."/>
            <person name="Gowin J."/>
            <person name="Greiner C."/>
            <person name="Han Y."/>
            <person name="Hu H."/>
            <person name="Hughes D.S.T."/>
            <person name="Huylmans A.-K."/>
            <person name="Kemena C."/>
            <person name="Kremer L.P.M."/>
            <person name="Lee S.L."/>
            <person name="Lopez-Ezquerra A."/>
            <person name="Mallet L."/>
            <person name="Monroy-Kuhn J.M."/>
            <person name="Moser A."/>
            <person name="Murali S.C."/>
            <person name="Muzny D.M."/>
            <person name="Otani S."/>
            <person name="Piulachs M.-D."/>
            <person name="Poelchau M."/>
            <person name="Qu J."/>
            <person name="Schaub F."/>
            <person name="Wada-Katsumata A."/>
            <person name="Worley K.C."/>
            <person name="Xie Q."/>
            <person name="Ylla G."/>
            <person name="Poulsen M."/>
            <person name="Gibbs R.A."/>
            <person name="Schal C."/>
            <person name="Richards S."/>
            <person name="Belles X."/>
            <person name="Korb J."/>
            <person name="Bornberg-Bauer E."/>
        </authorList>
    </citation>
    <scope>NUCLEOTIDE SEQUENCE [LARGE SCALE GENOMIC DNA]</scope>
    <source>
        <tissue evidence="3">Whole body</tissue>
    </source>
</reference>
<proteinExistence type="predicted"/>
<protein>
    <recommendedName>
        <fullName evidence="2">PiggyBac transposable element-derived protein domain-containing protein</fullName>
    </recommendedName>
</protein>
<evidence type="ECO:0000313" key="3">
    <source>
        <dbReference type="EMBL" id="PNF43797.1"/>
    </source>
</evidence>
<name>A0A2J7RSI7_9NEOP</name>
<organism evidence="3 4">
    <name type="scientific">Cryptotermes secundus</name>
    <dbReference type="NCBI Taxonomy" id="105785"/>
    <lineage>
        <taxon>Eukaryota</taxon>
        <taxon>Metazoa</taxon>
        <taxon>Ecdysozoa</taxon>
        <taxon>Arthropoda</taxon>
        <taxon>Hexapoda</taxon>
        <taxon>Insecta</taxon>
        <taxon>Pterygota</taxon>
        <taxon>Neoptera</taxon>
        <taxon>Polyneoptera</taxon>
        <taxon>Dictyoptera</taxon>
        <taxon>Blattodea</taxon>
        <taxon>Blattoidea</taxon>
        <taxon>Termitoidae</taxon>
        <taxon>Kalotermitidae</taxon>
        <taxon>Cryptotermitinae</taxon>
        <taxon>Cryptotermes</taxon>
    </lineage>
</organism>
<comment type="caution">
    <text evidence="3">The sequence shown here is derived from an EMBL/GenBank/DDBJ whole genome shotgun (WGS) entry which is preliminary data.</text>
</comment>
<dbReference type="PANTHER" id="PTHR47272:SF1">
    <property type="entry name" value="PIGGYBAC TRANSPOSABLE ELEMENT-DERIVED PROTEIN 3-LIKE"/>
    <property type="match status" value="1"/>
</dbReference>
<evidence type="ECO:0000256" key="1">
    <source>
        <dbReference type="SAM" id="MobiDB-lite"/>
    </source>
</evidence>
<dbReference type="Proteomes" id="UP000235965">
    <property type="component" value="Unassembled WGS sequence"/>
</dbReference>
<dbReference type="Pfam" id="PF13843">
    <property type="entry name" value="DDE_Tnp_1_7"/>
    <property type="match status" value="1"/>
</dbReference>